<name>A0A9P4T5E7_CURKU</name>
<evidence type="ECO:0000313" key="2">
    <source>
        <dbReference type="Proteomes" id="UP000801428"/>
    </source>
</evidence>
<dbReference type="EMBL" id="SWKU01000041">
    <property type="protein sequence ID" value="KAF2994379.1"/>
    <property type="molecule type" value="Genomic_DNA"/>
</dbReference>
<gene>
    <name evidence="1" type="ORF">E8E13_001939</name>
</gene>
<organism evidence="1 2">
    <name type="scientific">Curvularia kusanoi</name>
    <name type="common">Cochliobolus kusanoi</name>
    <dbReference type="NCBI Taxonomy" id="90978"/>
    <lineage>
        <taxon>Eukaryota</taxon>
        <taxon>Fungi</taxon>
        <taxon>Dikarya</taxon>
        <taxon>Ascomycota</taxon>
        <taxon>Pezizomycotina</taxon>
        <taxon>Dothideomycetes</taxon>
        <taxon>Pleosporomycetidae</taxon>
        <taxon>Pleosporales</taxon>
        <taxon>Pleosporineae</taxon>
        <taxon>Pleosporaceae</taxon>
        <taxon>Curvularia</taxon>
    </lineage>
</organism>
<evidence type="ECO:0008006" key="3">
    <source>
        <dbReference type="Google" id="ProtNLM"/>
    </source>
</evidence>
<keyword evidence="2" id="KW-1185">Reference proteome</keyword>
<evidence type="ECO:0000313" key="1">
    <source>
        <dbReference type="EMBL" id="KAF2994379.1"/>
    </source>
</evidence>
<dbReference type="Proteomes" id="UP000801428">
    <property type="component" value="Unassembled WGS sequence"/>
</dbReference>
<accession>A0A9P4T5E7</accession>
<dbReference type="AlphaFoldDB" id="A0A9P4T5E7"/>
<sequence length="251" mass="28694">MSSNNSSSPWRGLPDELKTMILEYALRMDQPCHLMSWSFLGPFLLTSKRMSELALEVWGKNRLCRVLRPTAKEMPYISPNIGRHIRNLSIHFRLPDSIMWNDIDSSIKFATGKGTPWRVLLSCKNHRTSPLSSWQLTLPNLLDLRLQLWVESLHGGYHWYSSMIPMIAKHYDNIDEFLATSACDLRAESVTLNVTVVGCGRYSTGTNDHPTQHSECAKKIAEGIKALIENKKMVKKRQRRSDSLGSLHQED</sequence>
<reference evidence="1" key="1">
    <citation type="submission" date="2019-04" db="EMBL/GenBank/DDBJ databases">
        <title>Sequencing of skin fungus with MAO and IRED activity.</title>
        <authorList>
            <person name="Marsaioli A.J."/>
            <person name="Bonatto J.M.C."/>
            <person name="Reis Junior O."/>
        </authorList>
    </citation>
    <scope>NUCLEOTIDE SEQUENCE</scope>
    <source>
        <strain evidence="1">30M1</strain>
    </source>
</reference>
<comment type="caution">
    <text evidence="1">The sequence shown here is derived from an EMBL/GenBank/DDBJ whole genome shotgun (WGS) entry which is preliminary data.</text>
</comment>
<dbReference type="OrthoDB" id="10583934at2759"/>
<protein>
    <recommendedName>
        <fullName evidence="3">F-box domain-containing protein</fullName>
    </recommendedName>
</protein>
<proteinExistence type="predicted"/>